<evidence type="ECO:0000256" key="1">
    <source>
        <dbReference type="SAM" id="Phobius"/>
    </source>
</evidence>
<dbReference type="EMBL" id="OR885926">
    <property type="protein sequence ID" value="WVX90785.1"/>
    <property type="molecule type" value="Genomic_DNA"/>
</dbReference>
<organism evidence="2">
    <name type="scientific">Staphylococcus phage 184DA</name>
    <dbReference type="NCBI Taxonomy" id="3110532"/>
    <lineage>
        <taxon>Viruses</taxon>
        <taxon>Duplodnaviria</taxon>
        <taxon>Heunggongvirae</taxon>
        <taxon>Uroviricota</taxon>
        <taxon>Caudoviricetes</taxon>
    </lineage>
</organism>
<feature type="transmembrane region" description="Helical" evidence="1">
    <location>
        <begin position="12"/>
        <end position="29"/>
    </location>
</feature>
<keyword evidence="1" id="KW-0472">Membrane</keyword>
<gene>
    <name evidence="2" type="ORF">184DA_179</name>
</gene>
<name>A0AAU6MXK1_9CAUD</name>
<proteinExistence type="predicted"/>
<protein>
    <submittedName>
        <fullName evidence="2">Uncharacterized protein</fullName>
    </submittedName>
</protein>
<reference evidence="2" key="1">
    <citation type="submission" date="2023-11" db="EMBL/GenBank/DDBJ databases">
        <title>Characterization of a newly isolated phage infecting non-aureus staphylococci isolated from bovine mastitis.</title>
        <authorList>
            <person name="Wanecka A."/>
            <person name="Marynowska M."/>
            <person name="Wesolowski W."/>
            <person name="Bloch S."/>
            <person name="Nejman-Falenczyk B."/>
            <person name="Neumann J."/>
            <person name="Krol J."/>
            <person name="Florek M."/>
            <person name="Ulanicki K."/>
            <person name="Napierala A."/>
            <person name="Twardon J."/>
            <person name="Wolska B."/>
            <person name="Porebska J."/>
            <person name="Ziubrzycka A."/>
            <person name="Czeretowicz I."/>
            <person name="Benisz M."/>
        </authorList>
    </citation>
    <scope>NUCLEOTIDE SEQUENCE</scope>
</reference>
<keyword evidence="1" id="KW-0812">Transmembrane</keyword>
<evidence type="ECO:0000313" key="2">
    <source>
        <dbReference type="EMBL" id="WVX90785.1"/>
    </source>
</evidence>
<keyword evidence="1" id="KW-1133">Transmembrane helix</keyword>
<accession>A0AAU6MXK1</accession>
<sequence>MIILYLIATKLLFSHYAQIFSCIIYILTIT</sequence>